<dbReference type="EMBL" id="JALNTZ010000008">
    <property type="protein sequence ID" value="KAJ3643143.1"/>
    <property type="molecule type" value="Genomic_DNA"/>
</dbReference>
<sequence length="154" mass="17691">MVAITRSDCAVATPSRLCPISAPSQSKQPSRTKSRAPVFDLSQFEVSRVTDCYYRWKDVDSKTKTEKYISKLRCFQIVGEDWRQLTISVCNRQICVNRFFLSRNNRKNVYRFLFVEETSAAFHLGPSEACCDGELRSNNPKERTLLKPVKAAQK</sequence>
<accession>A0AA38HS83</accession>
<protein>
    <submittedName>
        <fullName evidence="1">Uncharacterized protein</fullName>
    </submittedName>
</protein>
<dbReference type="AlphaFoldDB" id="A0AA38HS83"/>
<comment type="caution">
    <text evidence="1">The sequence shown here is derived from an EMBL/GenBank/DDBJ whole genome shotgun (WGS) entry which is preliminary data.</text>
</comment>
<evidence type="ECO:0000313" key="1">
    <source>
        <dbReference type="EMBL" id="KAJ3643143.1"/>
    </source>
</evidence>
<proteinExistence type="predicted"/>
<evidence type="ECO:0000313" key="2">
    <source>
        <dbReference type="Proteomes" id="UP001168821"/>
    </source>
</evidence>
<dbReference type="Proteomes" id="UP001168821">
    <property type="component" value="Unassembled WGS sequence"/>
</dbReference>
<keyword evidence="2" id="KW-1185">Reference proteome</keyword>
<name>A0AA38HS83_9CUCU</name>
<gene>
    <name evidence="1" type="ORF">Zmor_025871</name>
</gene>
<reference evidence="1" key="1">
    <citation type="journal article" date="2023" name="G3 (Bethesda)">
        <title>Whole genome assemblies of Zophobas morio and Tenebrio molitor.</title>
        <authorList>
            <person name="Kaur S."/>
            <person name="Stinson S.A."/>
            <person name="diCenzo G.C."/>
        </authorList>
    </citation>
    <scope>NUCLEOTIDE SEQUENCE</scope>
    <source>
        <strain evidence="1">QUZm001</strain>
    </source>
</reference>
<organism evidence="1 2">
    <name type="scientific">Zophobas morio</name>
    <dbReference type="NCBI Taxonomy" id="2755281"/>
    <lineage>
        <taxon>Eukaryota</taxon>
        <taxon>Metazoa</taxon>
        <taxon>Ecdysozoa</taxon>
        <taxon>Arthropoda</taxon>
        <taxon>Hexapoda</taxon>
        <taxon>Insecta</taxon>
        <taxon>Pterygota</taxon>
        <taxon>Neoptera</taxon>
        <taxon>Endopterygota</taxon>
        <taxon>Coleoptera</taxon>
        <taxon>Polyphaga</taxon>
        <taxon>Cucujiformia</taxon>
        <taxon>Tenebrionidae</taxon>
        <taxon>Zophobas</taxon>
    </lineage>
</organism>